<dbReference type="PANTHER" id="PTHR28441:SF2">
    <property type="entry name" value="PROTEIN FAM91A1"/>
    <property type="match status" value="1"/>
</dbReference>
<dbReference type="OrthoDB" id="275996at2759"/>
<feature type="region of interest" description="Disordered" evidence="2">
    <location>
        <begin position="368"/>
        <end position="388"/>
    </location>
</feature>
<evidence type="ECO:0000313" key="5">
    <source>
        <dbReference type="EMBL" id="TRY61070.1"/>
    </source>
</evidence>
<proteinExistence type="inferred from homology"/>
<dbReference type="Proteomes" id="UP000318571">
    <property type="component" value="Chromosome 8"/>
</dbReference>
<dbReference type="Pfam" id="PF14647">
    <property type="entry name" value="FAM91_N"/>
    <property type="match status" value="1"/>
</dbReference>
<sequence>MNSEVECYIRTNVTWNKLPESIKQQLGHSQKEYEKGVVTFSVKNQIRFKGNLIRQVRKDEKKYYEDLLAYGRQSLMLFPYHLSDVIIKGLMVSPFEYYIAILETLMQQEKSYDSLPNFTAADCLRLLGIGRNQYIDLMNQSRSTKKFPFFRKSGKDLLPTKPVQNIPILPWWILQVGYVTEEDMKSVEKAEHAVIDQLIDRGSCPAGHVDFPVVLELYRKGLVYFDVPVEENDYVIVPPLEGFVMNRVLGDYLETLLYKIFVSIDENTPVVELANVLEIDVNLVRDAVSLYCRLGFAKKKNSEMDSNDVHPSWYDHLHGTTVAMTVDRPRRISVSSDEDDSLLKELNQALETDTESFTDDFVKPTREDLESGSLHSEAESHPGNGGSSGGAKKIAFLFDSTLTAYLMMGNLSPGLKSHAVTMFEVGKLSDESLPSLVIELEKVSDVDSEGEAARYFSHAFTLRDTIQFLRQNSELSSSNPEENMCLGLDLIRCESLQSLDPSTAARLLKKNYSLLVSMAPLSNEIRPMTGRSPPHLGPAIPEVSSIWFKMFLYHITGSGPPSLLLAKGTRIRRLPELFHGCNRLLVTSWGHDPSEIPISGALTMLLDALQHSPILVQGLCPNGFNQAVTKTIAFPFSDKDSLNSFPWLNKLGAQVDLEHSCGYVTFLNFPNEGPDHFDPSPQTPTNINEGTTSILEEELDNIDHPMAGGNPDQRKERVKNLGLELQNPSSELPTQEHWCLLDLHLGVPLFDPTLNKNICQRIVDKGLWRKESLEKLTDSSHGLCKHLLDFIGEHQDLTIVKNLDDIANRSDITHPTRNLFFNGSALEDWNGR</sequence>
<comment type="similarity">
    <text evidence="1">Belongs to the FAM91 family.</text>
</comment>
<gene>
    <name evidence="5" type="ORF">TCAL_09267</name>
</gene>
<evidence type="ECO:0000256" key="2">
    <source>
        <dbReference type="SAM" id="MobiDB-lite"/>
    </source>
</evidence>
<reference evidence="5 6" key="1">
    <citation type="journal article" date="2018" name="Nat. Ecol. Evol.">
        <title>Genomic signatures of mitonuclear coevolution across populations of Tigriopus californicus.</title>
        <authorList>
            <person name="Barreto F.S."/>
            <person name="Watson E.T."/>
            <person name="Lima T.G."/>
            <person name="Willett C.S."/>
            <person name="Edmands S."/>
            <person name="Li W."/>
            <person name="Burton R.S."/>
        </authorList>
    </citation>
    <scope>NUCLEOTIDE SEQUENCE [LARGE SCALE GENOMIC DNA]</scope>
    <source>
        <strain evidence="5 6">San Diego</strain>
    </source>
</reference>
<comment type="caution">
    <text evidence="5">The sequence shown here is derived from an EMBL/GenBank/DDBJ whole genome shotgun (WGS) entry which is preliminary data.</text>
</comment>
<dbReference type="InterPro" id="IPR039199">
    <property type="entry name" value="FAM91"/>
</dbReference>
<organism evidence="5 6">
    <name type="scientific">Tigriopus californicus</name>
    <name type="common">Marine copepod</name>
    <dbReference type="NCBI Taxonomy" id="6832"/>
    <lineage>
        <taxon>Eukaryota</taxon>
        <taxon>Metazoa</taxon>
        <taxon>Ecdysozoa</taxon>
        <taxon>Arthropoda</taxon>
        <taxon>Crustacea</taxon>
        <taxon>Multicrustacea</taxon>
        <taxon>Hexanauplia</taxon>
        <taxon>Copepoda</taxon>
        <taxon>Harpacticoida</taxon>
        <taxon>Harpacticidae</taxon>
        <taxon>Tigriopus</taxon>
    </lineage>
</organism>
<keyword evidence="6" id="KW-1185">Reference proteome</keyword>
<dbReference type="OMA" id="HYESFPF"/>
<accession>A0A553N6P1</accession>
<evidence type="ECO:0000259" key="3">
    <source>
        <dbReference type="Pfam" id="PF14647"/>
    </source>
</evidence>
<dbReference type="PANTHER" id="PTHR28441">
    <property type="entry name" value="PROTEIN FAM91A1"/>
    <property type="match status" value="1"/>
</dbReference>
<evidence type="ECO:0000256" key="1">
    <source>
        <dbReference type="ARBA" id="ARBA00010319"/>
    </source>
</evidence>
<dbReference type="Pfam" id="PF14648">
    <property type="entry name" value="FAM91_C"/>
    <property type="match status" value="1"/>
</dbReference>
<dbReference type="AlphaFoldDB" id="A0A553N6P1"/>
<dbReference type="STRING" id="6832.A0A553N6P1"/>
<evidence type="ECO:0008006" key="7">
    <source>
        <dbReference type="Google" id="ProtNLM"/>
    </source>
</evidence>
<dbReference type="InterPro" id="IPR028097">
    <property type="entry name" value="FAM91_C_dom"/>
</dbReference>
<feature type="domain" description="FAM91 C-terminal" evidence="4">
    <location>
        <begin position="392"/>
        <end position="827"/>
    </location>
</feature>
<protein>
    <recommendedName>
        <fullName evidence="7">FAM91 N-terminal domain-containing protein</fullName>
    </recommendedName>
</protein>
<dbReference type="EMBL" id="VCGU01000459">
    <property type="protein sequence ID" value="TRY61070.1"/>
    <property type="molecule type" value="Genomic_DNA"/>
</dbReference>
<name>A0A553N6P1_TIGCA</name>
<dbReference type="InterPro" id="IPR028091">
    <property type="entry name" value="FAM91_N_dom"/>
</dbReference>
<evidence type="ECO:0000313" key="6">
    <source>
        <dbReference type="Proteomes" id="UP000318571"/>
    </source>
</evidence>
<evidence type="ECO:0000259" key="4">
    <source>
        <dbReference type="Pfam" id="PF14648"/>
    </source>
</evidence>
<feature type="domain" description="FAM91 N-terminal" evidence="3">
    <location>
        <begin position="8"/>
        <end position="313"/>
    </location>
</feature>